<proteinExistence type="predicted"/>
<dbReference type="eggNOG" id="COG0210">
    <property type="taxonomic scope" value="Bacteria"/>
</dbReference>
<evidence type="ECO:0000256" key="1">
    <source>
        <dbReference type="SAM" id="MobiDB-lite"/>
    </source>
</evidence>
<keyword evidence="4" id="KW-1185">Reference proteome</keyword>
<gene>
    <name evidence="3" type="ordered locus">Jden_0312</name>
</gene>
<dbReference type="KEGG" id="jde:Jden_0312"/>
<feature type="region of interest" description="Disordered" evidence="1">
    <location>
        <begin position="1"/>
        <end position="21"/>
    </location>
</feature>
<protein>
    <submittedName>
        <fullName evidence="3">NERD domain protein</fullName>
    </submittedName>
</protein>
<organism evidence="3 4">
    <name type="scientific">Jonesia denitrificans (strain ATCC 14870 / DSM 20603 / BCRC 15368 / CIP 55.134 / JCM 11481 / NBRC 15587 / NCTC 10816 / Prevot 55134)</name>
    <name type="common">Listeria denitrificans</name>
    <dbReference type="NCBI Taxonomy" id="471856"/>
    <lineage>
        <taxon>Bacteria</taxon>
        <taxon>Bacillati</taxon>
        <taxon>Actinomycetota</taxon>
        <taxon>Actinomycetes</taxon>
        <taxon>Micrococcales</taxon>
        <taxon>Jonesiaceae</taxon>
        <taxon>Jonesia</taxon>
    </lineage>
</organism>
<reference evidence="3 4" key="1">
    <citation type="journal article" date="2009" name="Stand. Genomic Sci.">
        <title>Complete genome sequence of Jonesia denitrificans type strain (Prevot 55134).</title>
        <authorList>
            <person name="Pukall R."/>
            <person name="Gehrich-Schroter G."/>
            <person name="Lapidus A."/>
            <person name="Nolan M."/>
            <person name="Glavina Del Rio T."/>
            <person name="Lucas S."/>
            <person name="Chen F."/>
            <person name="Tice H."/>
            <person name="Pitluck S."/>
            <person name="Cheng J.F."/>
            <person name="Copeland A."/>
            <person name="Saunders E."/>
            <person name="Brettin T."/>
            <person name="Detter J.C."/>
            <person name="Bruce D."/>
            <person name="Goodwin L."/>
            <person name="Pati A."/>
            <person name="Ivanova N."/>
            <person name="Mavromatis K."/>
            <person name="Ovchinnikova G."/>
            <person name="Chen A."/>
            <person name="Palaniappan K."/>
            <person name="Land M."/>
            <person name="Hauser L."/>
            <person name="Chang Y.J."/>
            <person name="Jeffries C.D."/>
            <person name="Chain P."/>
            <person name="Goker M."/>
            <person name="Bristow J."/>
            <person name="Eisen J.A."/>
            <person name="Markowitz V."/>
            <person name="Hugenholtz P."/>
            <person name="Kyrpides N.C."/>
            <person name="Klenk H.P."/>
            <person name="Han C."/>
        </authorList>
    </citation>
    <scope>NUCLEOTIDE SEQUENCE [LARGE SCALE GENOMIC DNA]</scope>
    <source>
        <strain evidence="4">ATCC 14870 / DSM 20603 / BCRC 15368 / CIP 55.134 / JCM 11481 / NBRC 15587 / NCTC 10816 / Prevot 55134</strain>
    </source>
</reference>
<name>C7QZ76_JONDD</name>
<dbReference type="EMBL" id="CP001706">
    <property type="protein sequence ID" value="ACV07984.1"/>
    <property type="molecule type" value="Genomic_DNA"/>
</dbReference>
<dbReference type="InterPro" id="IPR011528">
    <property type="entry name" value="NERD"/>
</dbReference>
<dbReference type="PROSITE" id="PS50965">
    <property type="entry name" value="NERD"/>
    <property type="match status" value="1"/>
</dbReference>
<feature type="compositionally biased region" description="Basic and acidic residues" evidence="1">
    <location>
        <begin position="8"/>
        <end position="21"/>
    </location>
</feature>
<dbReference type="Pfam" id="PF08378">
    <property type="entry name" value="NERD"/>
    <property type="match status" value="1"/>
</dbReference>
<dbReference type="HOGENOM" id="CLU_1084941_0_0_11"/>
<evidence type="ECO:0000259" key="2">
    <source>
        <dbReference type="PROSITE" id="PS50965"/>
    </source>
</evidence>
<dbReference type="STRING" id="471856.Jden_0312"/>
<dbReference type="AlphaFoldDB" id="C7QZ76"/>
<feature type="domain" description="NERD" evidence="2">
    <location>
        <begin position="16"/>
        <end position="114"/>
    </location>
</feature>
<dbReference type="RefSeq" id="WP_015770613.1">
    <property type="nucleotide sequence ID" value="NC_013174.1"/>
</dbReference>
<dbReference type="OrthoDB" id="4246706at2"/>
<evidence type="ECO:0000313" key="4">
    <source>
        <dbReference type="Proteomes" id="UP000000628"/>
    </source>
</evidence>
<accession>C7QZ76</accession>
<sequence length="256" mass="27881">MSNPAGRLSRDERNERGVRGERATRTIMGLLTPEEHLVAHDLPWPGRPQANIDHLVVNAQGVFVLDTKNWSGTVTATDGELRQNGNSRASVLEKMRDQGAAINSMITAVRVDNPTLPPVPIHPILVLAAQTGISEHITTVHVVTLDQLLPALTTKPPVLDAQQVRTLAYHLAETLDFDREVTLLNAATARAQARTNPLPRREKKGTKKPSARAELAGILRLLLMGAGLLFVITQPDLVASFGHWISTTITNLITPN</sequence>
<dbReference type="Proteomes" id="UP000000628">
    <property type="component" value="Chromosome"/>
</dbReference>
<evidence type="ECO:0000313" key="3">
    <source>
        <dbReference type="EMBL" id="ACV07984.1"/>
    </source>
</evidence>